<comment type="caution">
    <text evidence="2">The sequence shown here is derived from an EMBL/GenBank/DDBJ whole genome shotgun (WGS) entry which is preliminary data.</text>
</comment>
<organism evidence="2 3">
    <name type="scientific">Penicillium flavigenum</name>
    <dbReference type="NCBI Taxonomy" id="254877"/>
    <lineage>
        <taxon>Eukaryota</taxon>
        <taxon>Fungi</taxon>
        <taxon>Dikarya</taxon>
        <taxon>Ascomycota</taxon>
        <taxon>Pezizomycotina</taxon>
        <taxon>Eurotiomycetes</taxon>
        <taxon>Eurotiomycetidae</taxon>
        <taxon>Eurotiales</taxon>
        <taxon>Aspergillaceae</taxon>
        <taxon>Penicillium</taxon>
    </lineage>
</organism>
<keyword evidence="3" id="KW-1185">Reference proteome</keyword>
<feature type="compositionally biased region" description="Polar residues" evidence="1">
    <location>
        <begin position="318"/>
        <end position="333"/>
    </location>
</feature>
<accession>A0A1V6S092</accession>
<evidence type="ECO:0000313" key="3">
    <source>
        <dbReference type="Proteomes" id="UP000191342"/>
    </source>
</evidence>
<sequence>MAYKAGEETLRRLPNINSHPKYFLPFKTTSMTTMPWNPFAVCGIPHGGPVSCCGVTKKGEPCKNSVKVQDTKIGHQKLTTLSREPFDLSTLQSKLCDIARVFLCARWHRQRQADQVGQRWYEAAIRNQARVPHGSRVATPSIAHPGQRQMSSVSRSRPASGNTDRSPHGLRQDPPVPLSTNPEPVQPFNPFVTSTMLRTNSVPWHVSPAQPAILTSVANIWAGVQDLTLKDLTLSDQVDDIHCVFCLAEDEDLANESVGLRCQCKALSHLACAEEWLEKRSTGFETSCCVCRNEGPLDALIRPIRAQSSDAERELATIRNSSPNDPSRSQLRQRSVGPQGRSVEQSVENGPRRSARLGAHLPRGPSTSAPPRRSARLNSTRR</sequence>
<protein>
    <recommendedName>
        <fullName evidence="4">RING-CH-type domain-containing protein</fullName>
    </recommendedName>
</protein>
<feature type="region of interest" description="Disordered" evidence="1">
    <location>
        <begin position="131"/>
        <end position="185"/>
    </location>
</feature>
<dbReference type="OrthoDB" id="4340602at2759"/>
<feature type="compositionally biased region" description="Basic residues" evidence="1">
    <location>
        <begin position="373"/>
        <end position="382"/>
    </location>
</feature>
<proteinExistence type="predicted"/>
<reference evidence="3" key="1">
    <citation type="journal article" date="2017" name="Nat. Microbiol.">
        <title>Global analysis of biosynthetic gene clusters reveals vast potential of secondary metabolite production in Penicillium species.</title>
        <authorList>
            <person name="Nielsen J.C."/>
            <person name="Grijseels S."/>
            <person name="Prigent S."/>
            <person name="Ji B."/>
            <person name="Dainat J."/>
            <person name="Nielsen K.F."/>
            <person name="Frisvad J.C."/>
            <person name="Workman M."/>
            <person name="Nielsen J."/>
        </authorList>
    </citation>
    <scope>NUCLEOTIDE SEQUENCE [LARGE SCALE GENOMIC DNA]</scope>
    <source>
        <strain evidence="3">IBT 14082</strain>
    </source>
</reference>
<dbReference type="AlphaFoldDB" id="A0A1V6S092"/>
<evidence type="ECO:0000313" key="2">
    <source>
        <dbReference type="EMBL" id="OQE07150.1"/>
    </source>
</evidence>
<dbReference type="EMBL" id="MLQL01000178">
    <property type="protein sequence ID" value="OQE07150.1"/>
    <property type="molecule type" value="Genomic_DNA"/>
</dbReference>
<feature type="region of interest" description="Disordered" evidence="1">
    <location>
        <begin position="311"/>
        <end position="382"/>
    </location>
</feature>
<feature type="compositionally biased region" description="Polar residues" evidence="1">
    <location>
        <begin position="148"/>
        <end position="164"/>
    </location>
</feature>
<gene>
    <name evidence="2" type="ORF">PENFLA_c178G06630</name>
</gene>
<evidence type="ECO:0000256" key="1">
    <source>
        <dbReference type="SAM" id="MobiDB-lite"/>
    </source>
</evidence>
<evidence type="ECO:0008006" key="4">
    <source>
        <dbReference type="Google" id="ProtNLM"/>
    </source>
</evidence>
<name>A0A1V6S092_9EURO</name>
<dbReference type="Proteomes" id="UP000191342">
    <property type="component" value="Unassembled WGS sequence"/>
</dbReference>